<proteinExistence type="inferred from homology"/>
<feature type="transmembrane region" description="Helical" evidence="10">
    <location>
        <begin position="103"/>
        <end position="124"/>
    </location>
</feature>
<protein>
    <submittedName>
        <fullName evidence="11">Uncharacterized protein</fullName>
    </submittedName>
</protein>
<dbReference type="AlphaFoldDB" id="A0A5J5AP76"/>
<evidence type="ECO:0000313" key="12">
    <source>
        <dbReference type="Proteomes" id="UP000325577"/>
    </source>
</evidence>
<dbReference type="GO" id="GO:0080162">
    <property type="term" value="P:endoplasmic reticulum to cytosol auxin transport"/>
    <property type="evidence" value="ECO:0007669"/>
    <property type="project" value="InterPro"/>
</dbReference>
<evidence type="ECO:0000256" key="2">
    <source>
        <dbReference type="ARBA" id="ARBA00022448"/>
    </source>
</evidence>
<evidence type="ECO:0000256" key="6">
    <source>
        <dbReference type="ARBA" id="ARBA00023136"/>
    </source>
</evidence>
<keyword evidence="6 10" id="KW-0472">Membrane</keyword>
<keyword evidence="7" id="KW-0927">Auxin signaling pathway</keyword>
<keyword evidence="12" id="KW-1185">Reference proteome</keyword>
<evidence type="ECO:0000256" key="5">
    <source>
        <dbReference type="ARBA" id="ARBA00022989"/>
    </source>
</evidence>
<comment type="function">
    <text evidence="8">Involved in cellular auxin homeostasis by regulating auxin metabolism. Regulates intracellular auxin accumulation at the endoplasmic reticulum and thus auxin availability for nuclear auxin signaling.</text>
</comment>
<sequence length="214" mass="23583">MHYQLFFFIFFPSFLFYISLTCFLSEREEEGNVRGVPWRLTKKFQNGIPGFLDQVNLLGPVTRHHLNNLVFFVFTPSLVASNLADTITTSNIVSLTPRQLHGLVIGCCAAGNLGNLLLIIIPAVCEESNSPFGDSSTCSTDGEAYASLSMAIGAVYIWSYVYNIVRVYGKKSNGDINIDDSKISIQSSRETSEMDSESCTEALLSNELPKLCGP</sequence>
<keyword evidence="3 10" id="KW-0812">Transmembrane</keyword>
<evidence type="ECO:0000256" key="1">
    <source>
        <dbReference type="ARBA" id="ARBA00004477"/>
    </source>
</evidence>
<evidence type="ECO:0000256" key="3">
    <source>
        <dbReference type="ARBA" id="ARBA00022692"/>
    </source>
</evidence>
<evidence type="ECO:0000256" key="9">
    <source>
        <dbReference type="ARBA" id="ARBA00025752"/>
    </source>
</evidence>
<evidence type="ECO:0000256" key="8">
    <source>
        <dbReference type="ARBA" id="ARBA00025100"/>
    </source>
</evidence>
<comment type="subcellular location">
    <subcellularLocation>
        <location evidence="1">Endoplasmic reticulum membrane</location>
        <topology evidence="1">Multi-pass membrane protein</topology>
    </subcellularLocation>
</comment>
<reference evidence="11 12" key="1">
    <citation type="submission" date="2019-09" db="EMBL/GenBank/DDBJ databases">
        <title>A chromosome-level genome assembly of the Chinese tupelo Nyssa sinensis.</title>
        <authorList>
            <person name="Yang X."/>
            <person name="Kang M."/>
            <person name="Yang Y."/>
            <person name="Xiong H."/>
            <person name="Wang M."/>
            <person name="Zhang Z."/>
            <person name="Wang Z."/>
            <person name="Wu H."/>
            <person name="Ma T."/>
            <person name="Liu J."/>
            <person name="Xi Z."/>
        </authorList>
    </citation>
    <scope>NUCLEOTIDE SEQUENCE [LARGE SCALE GENOMIC DNA]</scope>
    <source>
        <strain evidence="11">J267</strain>
        <tissue evidence="11">Leaf</tissue>
    </source>
</reference>
<evidence type="ECO:0000256" key="7">
    <source>
        <dbReference type="ARBA" id="ARBA00023294"/>
    </source>
</evidence>
<comment type="similarity">
    <text evidence="9">Belongs to the auxin efflux carrier (TC 2.A.69.2) family.</text>
</comment>
<dbReference type="GO" id="GO:0009734">
    <property type="term" value="P:auxin-activated signaling pathway"/>
    <property type="evidence" value="ECO:0007669"/>
    <property type="project" value="UniProtKB-KW"/>
</dbReference>
<organism evidence="11 12">
    <name type="scientific">Nyssa sinensis</name>
    <dbReference type="NCBI Taxonomy" id="561372"/>
    <lineage>
        <taxon>Eukaryota</taxon>
        <taxon>Viridiplantae</taxon>
        <taxon>Streptophyta</taxon>
        <taxon>Embryophyta</taxon>
        <taxon>Tracheophyta</taxon>
        <taxon>Spermatophyta</taxon>
        <taxon>Magnoliopsida</taxon>
        <taxon>eudicotyledons</taxon>
        <taxon>Gunneridae</taxon>
        <taxon>Pentapetalae</taxon>
        <taxon>asterids</taxon>
        <taxon>Cornales</taxon>
        <taxon>Nyssaceae</taxon>
        <taxon>Nyssa</taxon>
    </lineage>
</organism>
<name>A0A5J5AP76_9ASTE</name>
<dbReference type="OrthoDB" id="191139at2759"/>
<dbReference type="EMBL" id="CM018043">
    <property type="protein sequence ID" value="KAA8532104.1"/>
    <property type="molecule type" value="Genomic_DNA"/>
</dbReference>
<dbReference type="Proteomes" id="UP000325577">
    <property type="component" value="Linkage Group LG2"/>
</dbReference>
<keyword evidence="4" id="KW-0256">Endoplasmic reticulum</keyword>
<keyword evidence="5 10" id="KW-1133">Transmembrane helix</keyword>
<dbReference type="InterPro" id="IPR045033">
    <property type="entry name" value="PILS1/3/4/5/7"/>
</dbReference>
<dbReference type="PANTHER" id="PTHR31651:SF6">
    <property type="entry name" value="PROTEIN PIN-LIKES 1-LIKE"/>
    <property type="match status" value="1"/>
</dbReference>
<evidence type="ECO:0000256" key="10">
    <source>
        <dbReference type="SAM" id="Phobius"/>
    </source>
</evidence>
<dbReference type="PANTHER" id="PTHR31651">
    <property type="match status" value="1"/>
</dbReference>
<accession>A0A5J5AP76</accession>
<keyword evidence="2" id="KW-0813">Transport</keyword>
<feature type="transmembrane region" description="Helical" evidence="10">
    <location>
        <begin position="144"/>
        <end position="162"/>
    </location>
</feature>
<evidence type="ECO:0000256" key="4">
    <source>
        <dbReference type="ARBA" id="ARBA00022824"/>
    </source>
</evidence>
<dbReference type="GO" id="GO:0005789">
    <property type="term" value="C:endoplasmic reticulum membrane"/>
    <property type="evidence" value="ECO:0007669"/>
    <property type="project" value="UniProtKB-SubCell"/>
</dbReference>
<dbReference type="Pfam" id="PF03547">
    <property type="entry name" value="Mem_trans"/>
    <property type="match status" value="1"/>
</dbReference>
<dbReference type="InterPro" id="IPR004776">
    <property type="entry name" value="Mem_transp_PIN-like"/>
</dbReference>
<feature type="transmembrane region" description="Helical" evidence="10">
    <location>
        <begin position="6"/>
        <end position="24"/>
    </location>
</feature>
<evidence type="ECO:0000313" key="11">
    <source>
        <dbReference type="EMBL" id="KAA8532104.1"/>
    </source>
</evidence>
<gene>
    <name evidence="11" type="ORF">F0562_006754</name>
</gene>